<dbReference type="AlphaFoldDB" id="A0A9N9JXU1"/>
<dbReference type="GO" id="GO:0005737">
    <property type="term" value="C:cytoplasm"/>
    <property type="evidence" value="ECO:0007669"/>
    <property type="project" value="TreeGrafter"/>
</dbReference>
<dbReference type="EC" id="4.4.1.1" evidence="3"/>
<comment type="pathway">
    <text evidence="2">Amino-acid biosynthesis; L-cysteine biosynthesis; L-cysteine from L-homocysteine and L-serine: step 2/2.</text>
</comment>
<dbReference type="GO" id="GO:0019346">
    <property type="term" value="P:transsulfuration"/>
    <property type="evidence" value="ECO:0007669"/>
    <property type="project" value="InterPro"/>
</dbReference>
<evidence type="ECO:0000313" key="9">
    <source>
        <dbReference type="Proteomes" id="UP000789759"/>
    </source>
</evidence>
<evidence type="ECO:0000256" key="2">
    <source>
        <dbReference type="ARBA" id="ARBA00005038"/>
    </source>
</evidence>
<dbReference type="PANTHER" id="PTHR11808:SF15">
    <property type="entry name" value="CYSTATHIONINE GAMMA-LYASE"/>
    <property type="match status" value="1"/>
</dbReference>
<reference evidence="8" key="1">
    <citation type="submission" date="2021-06" db="EMBL/GenBank/DDBJ databases">
        <authorList>
            <person name="Kallberg Y."/>
            <person name="Tangrot J."/>
            <person name="Rosling A."/>
        </authorList>
    </citation>
    <scope>NUCLEOTIDE SEQUENCE</scope>
    <source>
        <strain evidence="8">FL966</strain>
    </source>
</reference>
<dbReference type="InterPro" id="IPR015424">
    <property type="entry name" value="PyrdxlP-dep_Trfase"/>
</dbReference>
<sequence>LGADIVVHSVTKYINGHSDVIMGVAVMNDKEISDKLKFLQNAMGASSDKVEEVTYSELESDPQHDLAKKQSKGFGEMLSFKIKGGFEVADTFLQNIKIFTLAESLDGVESLTEHPVNDKCVSHPSTPRSCRCY</sequence>
<evidence type="ECO:0000256" key="4">
    <source>
        <dbReference type="ARBA" id="ARBA00022898"/>
    </source>
</evidence>
<dbReference type="SUPFAM" id="SSF53383">
    <property type="entry name" value="PLP-dependent transferases"/>
    <property type="match status" value="1"/>
</dbReference>
<dbReference type="EMBL" id="CAJVQA010031496">
    <property type="protein sequence ID" value="CAG8801481.1"/>
    <property type="molecule type" value="Genomic_DNA"/>
</dbReference>
<accession>A0A9N9JXU1</accession>
<organism evidence="8 9">
    <name type="scientific">Cetraspora pellucida</name>
    <dbReference type="NCBI Taxonomy" id="1433469"/>
    <lineage>
        <taxon>Eukaryota</taxon>
        <taxon>Fungi</taxon>
        <taxon>Fungi incertae sedis</taxon>
        <taxon>Mucoromycota</taxon>
        <taxon>Glomeromycotina</taxon>
        <taxon>Glomeromycetes</taxon>
        <taxon>Diversisporales</taxon>
        <taxon>Gigasporaceae</taxon>
        <taxon>Cetraspora</taxon>
    </lineage>
</organism>
<dbReference type="Gene3D" id="3.90.1150.10">
    <property type="entry name" value="Aspartate Aminotransferase, domain 1"/>
    <property type="match status" value="1"/>
</dbReference>
<dbReference type="Pfam" id="PF01053">
    <property type="entry name" value="Cys_Met_Meta_PP"/>
    <property type="match status" value="1"/>
</dbReference>
<keyword evidence="9" id="KW-1185">Reference proteome</keyword>
<gene>
    <name evidence="8" type="ORF">CPELLU_LOCUS17745</name>
</gene>
<evidence type="ECO:0000256" key="6">
    <source>
        <dbReference type="ARBA" id="ARBA00029853"/>
    </source>
</evidence>
<evidence type="ECO:0000256" key="1">
    <source>
        <dbReference type="ARBA" id="ARBA00001933"/>
    </source>
</evidence>
<dbReference type="GO" id="GO:0019343">
    <property type="term" value="P:cysteine biosynthetic process via cystathionine"/>
    <property type="evidence" value="ECO:0007669"/>
    <property type="project" value="TreeGrafter"/>
</dbReference>
<feature type="non-terminal residue" evidence="8">
    <location>
        <position position="133"/>
    </location>
</feature>
<keyword evidence="5" id="KW-0198">Cysteine biosynthesis</keyword>
<protein>
    <recommendedName>
        <fullName evidence="3">cystathionine gamma-lyase</fullName>
        <ecNumber evidence="3">4.4.1.1</ecNumber>
    </recommendedName>
    <alternativeName>
        <fullName evidence="6">Gamma-cystathionase</fullName>
    </alternativeName>
</protein>
<dbReference type="OrthoDB" id="3512640at2759"/>
<comment type="cofactor">
    <cofactor evidence="1 7">
        <name>pyridoxal 5'-phosphate</name>
        <dbReference type="ChEBI" id="CHEBI:597326"/>
    </cofactor>
</comment>
<keyword evidence="4 7" id="KW-0663">Pyridoxal phosphate</keyword>
<dbReference type="GO" id="GO:0030170">
    <property type="term" value="F:pyridoxal phosphate binding"/>
    <property type="evidence" value="ECO:0007669"/>
    <property type="project" value="InterPro"/>
</dbReference>
<proteinExistence type="inferred from homology"/>
<comment type="similarity">
    <text evidence="7">Belongs to the trans-sulfuration enzymes family.</text>
</comment>
<dbReference type="InterPro" id="IPR015422">
    <property type="entry name" value="PyrdxlP-dep_Trfase_small"/>
</dbReference>
<dbReference type="Proteomes" id="UP000789759">
    <property type="component" value="Unassembled WGS sequence"/>
</dbReference>
<evidence type="ECO:0000256" key="7">
    <source>
        <dbReference type="RuleBase" id="RU362118"/>
    </source>
</evidence>
<keyword evidence="5" id="KW-0028">Amino-acid biosynthesis</keyword>
<evidence type="ECO:0000256" key="3">
    <source>
        <dbReference type="ARBA" id="ARBA00012085"/>
    </source>
</evidence>
<dbReference type="GO" id="GO:0004123">
    <property type="term" value="F:cystathionine gamma-lyase activity"/>
    <property type="evidence" value="ECO:0007669"/>
    <property type="project" value="TreeGrafter"/>
</dbReference>
<comment type="caution">
    <text evidence="8">The sequence shown here is derived from an EMBL/GenBank/DDBJ whole genome shotgun (WGS) entry which is preliminary data.</text>
</comment>
<dbReference type="PANTHER" id="PTHR11808">
    <property type="entry name" value="TRANS-SULFURATION ENZYME FAMILY MEMBER"/>
    <property type="match status" value="1"/>
</dbReference>
<evidence type="ECO:0000256" key="5">
    <source>
        <dbReference type="ARBA" id="ARBA00023192"/>
    </source>
</evidence>
<dbReference type="InterPro" id="IPR000277">
    <property type="entry name" value="Cys/Met-Metab_PyrdxlP-dep_enz"/>
</dbReference>
<name>A0A9N9JXU1_9GLOM</name>
<evidence type="ECO:0000313" key="8">
    <source>
        <dbReference type="EMBL" id="CAG8801481.1"/>
    </source>
</evidence>